<keyword evidence="2" id="KW-1133">Transmembrane helix</keyword>
<feature type="transmembrane region" description="Helical" evidence="2">
    <location>
        <begin position="42"/>
        <end position="62"/>
    </location>
</feature>
<accession>A0A485K7D2</accession>
<feature type="transmembrane region" description="Helical" evidence="2">
    <location>
        <begin position="234"/>
        <end position="253"/>
    </location>
</feature>
<evidence type="ECO:0000256" key="1">
    <source>
        <dbReference type="SAM" id="MobiDB-lite"/>
    </source>
</evidence>
<protein>
    <submittedName>
        <fullName evidence="4">Aste57867_997 protein</fullName>
    </submittedName>
</protein>
<feature type="region of interest" description="Disordered" evidence="1">
    <location>
        <begin position="491"/>
        <end position="534"/>
    </location>
</feature>
<sequence length="560" mass="61499">MPDVIDVVLVISCVLTCYTPVAFGLYLRHMDHPSIKYREPRLMALVCAISIVQCMGQPLVALLDSAWPCAVTVVFGVVLPTIASVTFLVAQGSVVVMFAITEMLVLPQQHAPHTLRRIQWYRWLLYRPVQWMALVTGCVVVVTPLVIVVPSRLWQASTSTCAFDDDTMQIVTTTLLTLWGVVALYLTAHLSAVVDNFGLRQSYHRTIGTVVLGGTIAIIVSQPTVVDPAVTRSLYPILATWIHHVVLVFNLVLPVRQLGTSRRFVDSFDRSFVCHTTLVVRRIAIHPAPSSSFVTGSGSMKPSHLRHRPSNHSVSYSKLHAVAPTTHVATIGSGSLRLPSSNPHSTPAKDIHALASDLHLFLTTPAGFDALLAYAHRHAHTQELLAWALIEKYKRALVTAQMVYDTCLAPHSLLWTQAAADVGPRLVARRLSLLAMDATASPTLFDEVTTKLLRTIYLKLVVGGFRHEDPAWDAFQKQLKTMDLLESVVSMTKSDKGGSSLRQPPPALDRRRGSSVALDLHNGGGRHSQMEVSQPMTSVGAFGRTESMHKSDVSQHTITR</sequence>
<dbReference type="OrthoDB" id="78756at2759"/>
<feature type="transmembrane region" description="Helical" evidence="2">
    <location>
        <begin position="6"/>
        <end position="27"/>
    </location>
</feature>
<feature type="transmembrane region" description="Helical" evidence="2">
    <location>
        <begin position="170"/>
        <end position="194"/>
    </location>
</feature>
<keyword evidence="2" id="KW-0812">Transmembrane</keyword>
<gene>
    <name evidence="4" type="primary">Aste57867_997</name>
    <name evidence="3" type="ORF">As57867_000996</name>
    <name evidence="4" type="ORF">ASTE57867_997</name>
</gene>
<keyword evidence="5" id="KW-1185">Reference proteome</keyword>
<name>A0A485K7D2_9STRA</name>
<dbReference type="EMBL" id="CAADRA010000067">
    <property type="protein sequence ID" value="VFT78219.1"/>
    <property type="molecule type" value="Genomic_DNA"/>
</dbReference>
<organism evidence="4 5">
    <name type="scientific">Aphanomyces stellatus</name>
    <dbReference type="NCBI Taxonomy" id="120398"/>
    <lineage>
        <taxon>Eukaryota</taxon>
        <taxon>Sar</taxon>
        <taxon>Stramenopiles</taxon>
        <taxon>Oomycota</taxon>
        <taxon>Saprolegniomycetes</taxon>
        <taxon>Saprolegniales</taxon>
        <taxon>Verrucalvaceae</taxon>
        <taxon>Aphanomyces</taxon>
    </lineage>
</organism>
<feature type="transmembrane region" description="Helical" evidence="2">
    <location>
        <begin position="206"/>
        <end position="222"/>
    </location>
</feature>
<dbReference type="EMBL" id="VJMH01000067">
    <property type="protein sequence ID" value="KAF0719497.1"/>
    <property type="molecule type" value="Genomic_DNA"/>
</dbReference>
<dbReference type="AlphaFoldDB" id="A0A485K7D2"/>
<evidence type="ECO:0000313" key="4">
    <source>
        <dbReference type="EMBL" id="VFT78219.1"/>
    </source>
</evidence>
<evidence type="ECO:0000313" key="3">
    <source>
        <dbReference type="EMBL" id="KAF0719497.1"/>
    </source>
</evidence>
<feature type="transmembrane region" description="Helical" evidence="2">
    <location>
        <begin position="128"/>
        <end position="150"/>
    </location>
</feature>
<dbReference type="Proteomes" id="UP000332933">
    <property type="component" value="Unassembled WGS sequence"/>
</dbReference>
<reference evidence="3" key="2">
    <citation type="submission" date="2019-06" db="EMBL/GenBank/DDBJ databases">
        <title>Genomics analysis of Aphanomyces spp. identifies a new class of oomycete effector associated with host adaptation.</title>
        <authorList>
            <person name="Gaulin E."/>
        </authorList>
    </citation>
    <scope>NUCLEOTIDE SEQUENCE</scope>
    <source>
        <strain evidence="3">CBS 578.67</strain>
    </source>
</reference>
<evidence type="ECO:0000313" key="5">
    <source>
        <dbReference type="Proteomes" id="UP000332933"/>
    </source>
</evidence>
<reference evidence="4 5" key="1">
    <citation type="submission" date="2019-03" db="EMBL/GenBank/DDBJ databases">
        <authorList>
            <person name="Gaulin E."/>
            <person name="Dumas B."/>
        </authorList>
    </citation>
    <scope>NUCLEOTIDE SEQUENCE [LARGE SCALE GENOMIC DNA]</scope>
    <source>
        <strain evidence="4">CBS 568.67</strain>
    </source>
</reference>
<keyword evidence="2" id="KW-0472">Membrane</keyword>
<proteinExistence type="predicted"/>
<evidence type="ECO:0000256" key="2">
    <source>
        <dbReference type="SAM" id="Phobius"/>
    </source>
</evidence>